<dbReference type="Gene3D" id="1.25.40.10">
    <property type="entry name" value="Tetratricopeptide repeat domain"/>
    <property type="match status" value="2"/>
</dbReference>
<dbReference type="RefSeq" id="WP_316025465.1">
    <property type="nucleotide sequence ID" value="NZ_JAWDIO010000002.1"/>
</dbReference>
<dbReference type="PANTHER" id="PTHR47938">
    <property type="entry name" value="RESPIRATORY COMPLEX I CHAPERONE (CIA84), PUTATIVE (AFU_ORTHOLOGUE AFUA_2G06020)-RELATED"/>
    <property type="match status" value="1"/>
</dbReference>
<gene>
    <name evidence="1" type="ORF">RS130_07670</name>
</gene>
<keyword evidence="2" id="KW-1185">Reference proteome</keyword>
<dbReference type="PANTHER" id="PTHR47938:SF35">
    <property type="entry name" value="PENTATRICOPEPTIDE REPEAT-CONTAINING PROTEIN 4, MITOCHONDRIAL-RELATED"/>
    <property type="match status" value="1"/>
</dbReference>
<accession>A0ABU3SUX2</accession>
<protein>
    <recommendedName>
        <fullName evidence="3">TPR repeat-containing protein</fullName>
    </recommendedName>
</protein>
<comment type="caution">
    <text evidence="1">The sequence shown here is derived from an EMBL/GenBank/DDBJ whole genome shotgun (WGS) entry which is preliminary data.</text>
</comment>
<dbReference type="SMART" id="SM00386">
    <property type="entry name" value="HAT"/>
    <property type="match status" value="3"/>
</dbReference>
<name>A0ABU3SUX2_9ALTE</name>
<evidence type="ECO:0000313" key="2">
    <source>
        <dbReference type="Proteomes" id="UP001247805"/>
    </source>
</evidence>
<dbReference type="EMBL" id="JAWDIO010000002">
    <property type="protein sequence ID" value="MDU0353820.1"/>
    <property type="molecule type" value="Genomic_DNA"/>
</dbReference>
<dbReference type="InterPro" id="IPR011990">
    <property type="entry name" value="TPR-like_helical_dom_sf"/>
</dbReference>
<dbReference type="InterPro" id="IPR003107">
    <property type="entry name" value="HAT"/>
</dbReference>
<dbReference type="Proteomes" id="UP001247805">
    <property type="component" value="Unassembled WGS sequence"/>
</dbReference>
<evidence type="ECO:0000313" key="1">
    <source>
        <dbReference type="EMBL" id="MDU0353820.1"/>
    </source>
</evidence>
<organism evidence="1 2">
    <name type="scientific">Paraglaciecola aquimarina</name>
    <dbReference type="NCBI Taxonomy" id="1235557"/>
    <lineage>
        <taxon>Bacteria</taxon>
        <taxon>Pseudomonadati</taxon>
        <taxon>Pseudomonadota</taxon>
        <taxon>Gammaproteobacteria</taxon>
        <taxon>Alteromonadales</taxon>
        <taxon>Alteromonadaceae</taxon>
        <taxon>Paraglaciecola</taxon>
    </lineage>
</organism>
<evidence type="ECO:0008006" key="3">
    <source>
        <dbReference type="Google" id="ProtNLM"/>
    </source>
</evidence>
<dbReference type="SUPFAM" id="SSF48452">
    <property type="entry name" value="TPR-like"/>
    <property type="match status" value="2"/>
</dbReference>
<sequence>MNTYIFHIDETTYDENLLDLYCEKISSLEMFDIPILRPTQTIEAYKKRLKSKRVKLPVVMAFELTKSKAIIQTLWNESSNIRSDNAKQIYLFTILLNKRDIWISDEFYSSIYDTIHYKNIVDQHLLGLLVPAKGALYVRDKPIAKILISHIFSCFEEEIRFIRDYLKQNLELVKTDRTKTQMSRQLSEIAYRLMANTRNAEIIVEYIGDIFHSIERFINVPDFRAMLYNKVATFLIANGKEKQGIEIYYLGIKNVESDHFYMQLARFYLHEKNNEEKALKYLKNCIKKGTNAIVITEYCKQLVDVGSINKALKIYRKTVNEFPDDPGIFTSYAMLLSRENRIEEALSVFQQGSLGKPDTQLYTAWIKTLLKAKQEQLALEIFYEAKANIEPESGIYTIVASYYFRHNKLMLAESMCEEGLRFNPTAHHIAITCRVLRRLQKTDRAHEVLNKYTKHNDTYLITERFLLHYDLQQYSLCLQTILTTKINVLKDTDYLYFANKLYKQKQYQQVVLICQKALELQKRPRLFLLCAQALEAQDKPLRAIECMIEGLCLDDKNESILRALSTSFTDKNTATVIDMLKHRLNLKSLLYNSAFVTLLISTQAKHNCLPTIYNKIKILLNDEMRNLFKAELTSENDAKSAK</sequence>
<proteinExistence type="predicted"/>
<reference evidence="1 2" key="1">
    <citation type="submission" date="2023-10" db="EMBL/GenBank/DDBJ databases">
        <title>Glaciecola aquimarina strain GGW-M5 nov., isolated from a coastal seawater.</title>
        <authorList>
            <person name="Bayburt H."/>
            <person name="Kim J.M."/>
            <person name="Choi B.J."/>
            <person name="Jeon C.O."/>
        </authorList>
    </citation>
    <scope>NUCLEOTIDE SEQUENCE [LARGE SCALE GENOMIC DNA]</scope>
    <source>
        <strain evidence="1 2">KCTC 32108</strain>
    </source>
</reference>